<keyword evidence="12" id="KW-1133">Transmembrane helix</keyword>
<feature type="compositionally biased region" description="Basic and acidic residues" evidence="16">
    <location>
        <begin position="184"/>
        <end position="196"/>
    </location>
</feature>
<name>A0A7R9LIF3_9ACAR</name>
<evidence type="ECO:0000256" key="11">
    <source>
        <dbReference type="ARBA" id="ARBA00022833"/>
    </source>
</evidence>
<dbReference type="Gene3D" id="3.10.110.10">
    <property type="entry name" value="Ubiquitin Conjugating Enzyme"/>
    <property type="match status" value="1"/>
</dbReference>
<dbReference type="Gene3D" id="3.30.40.10">
    <property type="entry name" value="Zinc/RING finger domain, C3HC4 (zinc finger)"/>
    <property type="match status" value="1"/>
</dbReference>
<feature type="compositionally biased region" description="Polar residues" evidence="16">
    <location>
        <begin position="28"/>
        <end position="43"/>
    </location>
</feature>
<evidence type="ECO:0000256" key="15">
    <source>
        <dbReference type="PROSITE-ProRule" id="PRU00175"/>
    </source>
</evidence>
<feature type="compositionally biased region" description="Basic and acidic residues" evidence="16">
    <location>
        <begin position="58"/>
        <end position="70"/>
    </location>
</feature>
<dbReference type="InterPro" id="IPR031127">
    <property type="entry name" value="E3_UB_ligase_RBR"/>
</dbReference>
<dbReference type="Pfam" id="PF05773">
    <property type="entry name" value="RWD"/>
    <property type="match status" value="1"/>
</dbReference>
<evidence type="ECO:0000256" key="12">
    <source>
        <dbReference type="ARBA" id="ARBA00022989"/>
    </source>
</evidence>
<dbReference type="EMBL" id="CAJPVJ010001036">
    <property type="protein sequence ID" value="CAG2163936.1"/>
    <property type="molecule type" value="Genomic_DNA"/>
</dbReference>
<evidence type="ECO:0000313" key="21">
    <source>
        <dbReference type="Proteomes" id="UP000728032"/>
    </source>
</evidence>
<protein>
    <recommendedName>
        <fullName evidence="4">RBR-type E3 ubiquitin transferase</fullName>
        <ecNumber evidence="4">2.3.2.31</ecNumber>
    </recommendedName>
</protein>
<keyword evidence="11" id="KW-0862">Zinc</keyword>
<dbReference type="InterPro" id="IPR031128">
    <property type="entry name" value="RNF14_RING-HC_Zfn"/>
</dbReference>
<evidence type="ECO:0000259" key="19">
    <source>
        <dbReference type="PROSITE" id="PS51873"/>
    </source>
</evidence>
<evidence type="ECO:0000313" key="20">
    <source>
        <dbReference type="EMBL" id="CAD7642255.1"/>
    </source>
</evidence>
<dbReference type="GO" id="GO:0016567">
    <property type="term" value="P:protein ubiquitination"/>
    <property type="evidence" value="ECO:0007669"/>
    <property type="project" value="InterPro"/>
</dbReference>
<dbReference type="SMART" id="SM00647">
    <property type="entry name" value="IBR"/>
    <property type="match status" value="1"/>
</dbReference>
<dbReference type="PROSITE" id="PS50089">
    <property type="entry name" value="ZF_RING_2"/>
    <property type="match status" value="1"/>
</dbReference>
<dbReference type="SUPFAM" id="SSF57850">
    <property type="entry name" value="RING/U-box"/>
    <property type="match status" value="2"/>
</dbReference>
<evidence type="ECO:0000256" key="6">
    <source>
        <dbReference type="ARBA" id="ARBA00022692"/>
    </source>
</evidence>
<keyword evidence="8" id="KW-0677">Repeat</keyword>
<feature type="region of interest" description="Disordered" evidence="16">
    <location>
        <begin position="58"/>
        <end position="247"/>
    </location>
</feature>
<dbReference type="EC" id="2.3.2.31" evidence="4"/>
<comment type="subcellular location">
    <subcellularLocation>
        <location evidence="2">Membrane</location>
        <topology evidence="2">Single-pass membrane protein</topology>
    </subcellularLocation>
</comment>
<evidence type="ECO:0000256" key="7">
    <source>
        <dbReference type="ARBA" id="ARBA00022723"/>
    </source>
</evidence>
<dbReference type="InterPro" id="IPR006575">
    <property type="entry name" value="RWD_dom"/>
</dbReference>
<dbReference type="CDD" id="cd20341">
    <property type="entry name" value="BRcat_RBR_RNF14"/>
    <property type="match status" value="1"/>
</dbReference>
<feature type="non-terminal residue" evidence="20">
    <location>
        <position position="656"/>
    </location>
</feature>
<keyword evidence="10" id="KW-0833">Ubl conjugation pathway</keyword>
<feature type="domain" description="RING-type" evidence="19">
    <location>
        <begin position="503"/>
        <end position="656"/>
    </location>
</feature>
<dbReference type="SMART" id="SM00591">
    <property type="entry name" value="RWD"/>
    <property type="match status" value="1"/>
</dbReference>
<feature type="compositionally biased region" description="Polar residues" evidence="16">
    <location>
        <begin position="103"/>
        <end position="114"/>
    </location>
</feature>
<dbReference type="GO" id="GO:0008270">
    <property type="term" value="F:zinc ion binding"/>
    <property type="evidence" value="ECO:0007669"/>
    <property type="project" value="UniProtKB-KW"/>
</dbReference>
<keyword evidence="7" id="KW-0479">Metal-binding</keyword>
<dbReference type="CDD" id="cd23820">
    <property type="entry name" value="RWD_RNF14"/>
    <property type="match status" value="1"/>
</dbReference>
<comment type="similarity">
    <text evidence="14">Belongs to the RBR family. RNF144 subfamily.</text>
</comment>
<dbReference type="AlphaFoldDB" id="A0A7R9LIF3"/>
<evidence type="ECO:0000259" key="17">
    <source>
        <dbReference type="PROSITE" id="PS50089"/>
    </source>
</evidence>
<dbReference type="OrthoDB" id="69641at2759"/>
<evidence type="ECO:0000256" key="5">
    <source>
        <dbReference type="ARBA" id="ARBA00022679"/>
    </source>
</evidence>
<evidence type="ECO:0000256" key="16">
    <source>
        <dbReference type="SAM" id="MobiDB-lite"/>
    </source>
</evidence>
<dbReference type="PANTHER" id="PTHR11685">
    <property type="entry name" value="RBR FAMILY RING FINGER AND IBR DOMAIN-CONTAINING"/>
    <property type="match status" value="1"/>
</dbReference>
<evidence type="ECO:0000256" key="3">
    <source>
        <dbReference type="ARBA" id="ARBA00004906"/>
    </source>
</evidence>
<dbReference type="FunFam" id="3.30.40.10:FF:000051">
    <property type="entry name" value="RBR-type E3 ubiquitin transferase"/>
    <property type="match status" value="1"/>
</dbReference>
<dbReference type="InterPro" id="IPR016135">
    <property type="entry name" value="UBQ-conjugating_enzyme/RWD"/>
</dbReference>
<dbReference type="SUPFAM" id="SSF54495">
    <property type="entry name" value="UBC-like"/>
    <property type="match status" value="1"/>
</dbReference>
<keyword evidence="9 15" id="KW-0863">Zinc-finger</keyword>
<reference evidence="20" key="1">
    <citation type="submission" date="2020-11" db="EMBL/GenBank/DDBJ databases">
        <authorList>
            <person name="Tran Van P."/>
        </authorList>
    </citation>
    <scope>NUCLEOTIDE SEQUENCE</scope>
</reference>
<dbReference type="Pfam" id="PF01485">
    <property type="entry name" value="IBR"/>
    <property type="match status" value="1"/>
</dbReference>
<dbReference type="EMBL" id="OC915861">
    <property type="protein sequence ID" value="CAD7642255.1"/>
    <property type="molecule type" value="Genomic_DNA"/>
</dbReference>
<feature type="region of interest" description="Disordered" evidence="16">
    <location>
        <begin position="1"/>
        <end position="43"/>
    </location>
</feature>
<dbReference type="GO" id="GO:0005737">
    <property type="term" value="C:cytoplasm"/>
    <property type="evidence" value="ECO:0007669"/>
    <property type="project" value="UniProtKB-ARBA"/>
</dbReference>
<comment type="pathway">
    <text evidence="3">Protein modification; protein ubiquitination.</text>
</comment>
<comment type="catalytic activity">
    <reaction evidence="1">
        <text>[E2 ubiquitin-conjugating enzyme]-S-ubiquitinyl-L-cysteine + [acceptor protein]-L-lysine = [E2 ubiquitin-conjugating enzyme]-L-cysteine + [acceptor protein]-N(6)-ubiquitinyl-L-lysine.</text>
        <dbReference type="EC" id="2.3.2.31"/>
    </reaction>
</comment>
<dbReference type="PROSITE" id="PS51873">
    <property type="entry name" value="TRIAD"/>
    <property type="match status" value="1"/>
</dbReference>
<keyword evidence="21" id="KW-1185">Reference proteome</keyword>
<dbReference type="InterPro" id="IPR013083">
    <property type="entry name" value="Znf_RING/FYVE/PHD"/>
</dbReference>
<evidence type="ECO:0000256" key="9">
    <source>
        <dbReference type="ARBA" id="ARBA00022771"/>
    </source>
</evidence>
<evidence type="ECO:0000256" key="1">
    <source>
        <dbReference type="ARBA" id="ARBA00001798"/>
    </source>
</evidence>
<evidence type="ECO:0000256" key="4">
    <source>
        <dbReference type="ARBA" id="ARBA00012251"/>
    </source>
</evidence>
<accession>A0A7R9LIF3</accession>
<dbReference type="InterPro" id="IPR001841">
    <property type="entry name" value="Znf_RING"/>
</dbReference>
<dbReference type="GO" id="GO:0031090">
    <property type="term" value="C:organelle membrane"/>
    <property type="evidence" value="ECO:0007669"/>
    <property type="project" value="UniProtKB-ARBA"/>
</dbReference>
<dbReference type="Proteomes" id="UP000728032">
    <property type="component" value="Unassembled WGS sequence"/>
</dbReference>
<evidence type="ECO:0000256" key="14">
    <source>
        <dbReference type="ARBA" id="ARBA00038342"/>
    </source>
</evidence>
<feature type="domain" description="RING-type" evidence="17">
    <location>
        <begin position="507"/>
        <end position="552"/>
    </location>
</feature>
<feature type="compositionally biased region" description="Polar residues" evidence="16">
    <location>
        <begin position="150"/>
        <end position="181"/>
    </location>
</feature>
<feature type="compositionally biased region" description="Basic and acidic residues" evidence="16">
    <location>
        <begin position="115"/>
        <end position="149"/>
    </location>
</feature>
<feature type="domain" description="RWD" evidence="18">
    <location>
        <begin position="262"/>
        <end position="392"/>
    </location>
</feature>
<dbReference type="InterPro" id="IPR044066">
    <property type="entry name" value="TRIAD_supradom"/>
</dbReference>
<keyword evidence="13" id="KW-0472">Membrane</keyword>
<evidence type="ECO:0000256" key="8">
    <source>
        <dbReference type="ARBA" id="ARBA00022737"/>
    </source>
</evidence>
<feature type="compositionally biased region" description="Polar residues" evidence="16">
    <location>
        <begin position="1"/>
        <end position="15"/>
    </location>
</feature>
<gene>
    <name evidence="20" type="ORF">ONB1V03_LOCUS3497</name>
</gene>
<proteinExistence type="inferred from homology"/>
<keyword evidence="6" id="KW-0812">Transmembrane</keyword>
<dbReference type="InterPro" id="IPR002867">
    <property type="entry name" value="IBR_dom"/>
</dbReference>
<evidence type="ECO:0000256" key="13">
    <source>
        <dbReference type="ARBA" id="ARBA00023136"/>
    </source>
</evidence>
<keyword evidence="5" id="KW-0808">Transferase</keyword>
<evidence type="ECO:0000256" key="2">
    <source>
        <dbReference type="ARBA" id="ARBA00004167"/>
    </source>
</evidence>
<feature type="compositionally biased region" description="Polar residues" evidence="16">
    <location>
        <begin position="226"/>
        <end position="245"/>
    </location>
</feature>
<dbReference type="CDD" id="cd16628">
    <property type="entry name" value="RING-HC_RBR_RNF14"/>
    <property type="match status" value="1"/>
</dbReference>
<evidence type="ECO:0000259" key="18">
    <source>
        <dbReference type="PROSITE" id="PS50908"/>
    </source>
</evidence>
<evidence type="ECO:0000256" key="10">
    <source>
        <dbReference type="ARBA" id="ARBA00022786"/>
    </source>
</evidence>
<dbReference type="Gene3D" id="2.20.25.20">
    <property type="match status" value="1"/>
</dbReference>
<organism evidence="20">
    <name type="scientific">Oppiella nova</name>
    <dbReference type="NCBI Taxonomy" id="334625"/>
    <lineage>
        <taxon>Eukaryota</taxon>
        <taxon>Metazoa</taxon>
        <taxon>Ecdysozoa</taxon>
        <taxon>Arthropoda</taxon>
        <taxon>Chelicerata</taxon>
        <taxon>Arachnida</taxon>
        <taxon>Acari</taxon>
        <taxon>Acariformes</taxon>
        <taxon>Sarcoptiformes</taxon>
        <taxon>Oribatida</taxon>
        <taxon>Brachypylina</taxon>
        <taxon>Oppioidea</taxon>
        <taxon>Oppiidae</taxon>
        <taxon>Oppiella</taxon>
    </lineage>
</organism>
<dbReference type="GO" id="GO:0061630">
    <property type="term" value="F:ubiquitin protein ligase activity"/>
    <property type="evidence" value="ECO:0007669"/>
    <property type="project" value="UniProtKB-EC"/>
</dbReference>
<sequence>MSAKTNLKTHANSDAKTCVDPNVGSIGGSRSESTKHCTNNNNHVKPVNESIVITSDTTIRDNNRDNNHNYDHKRHHQTNRSHDYYGNNSNHFRYYDRNRPTDGVSSSRTWSNRANDYHRRGGDHRANDRHYRVDRISDDKRRSDPKTELKTGSTSDSRSESKTAPTSDSTSDTRHVSNTGSRTHRPDRSAKYDHHYTTHYNHNSQRRHHANDRQHNGLDQTCEPKPSTTSAPNSDTNLKTNSCDESSAEDSAVDEYLQQKLDEITALKSIFDENILTIDETEMKGRFLADPALNTTEFVVCYEISNGRSADDRPVAKTEEFSVQHLPPIELYFELPKGYPLKVNPKFLISCKWIDILRLEVICHKLECLWKESQMEILFTWFSFLQNDIIDYLKIGHRLDITSITNARPKYVTRTEFDSKSSKSDAKSDANSLTTLSVSGIQGAGSRHHHTSSASRVIEFKPSADRGAGMYDGRAASDAMGKQLIPFLIDYNEHKRHETFNNSYNTCNICFSTHLGRECVVFPCRHINCRTCIGNYFTTLIKDGTVGQLKCPDVDCQTAAPPNMVRELVSDDLFTKYDKLMLETLIGSMSDVHYCPRKTCGQFVIGDTDSSLAHCQACGYAFCKNCKYTYHGFDPCNMFRDAQQRKVILDKYANAT</sequence>
<dbReference type="PROSITE" id="PS50908">
    <property type="entry name" value="RWD"/>
    <property type="match status" value="1"/>
</dbReference>